<proteinExistence type="predicted"/>
<keyword evidence="2" id="KW-1185">Reference proteome</keyword>
<protein>
    <submittedName>
        <fullName evidence="1">Uncharacterized protein</fullName>
    </submittedName>
</protein>
<evidence type="ECO:0000313" key="2">
    <source>
        <dbReference type="Proteomes" id="UP000823388"/>
    </source>
</evidence>
<dbReference type="AlphaFoldDB" id="A0A8T0VFF6"/>
<dbReference type="Proteomes" id="UP000823388">
    <property type="component" value="Chromosome 3K"/>
</dbReference>
<reference evidence="1" key="1">
    <citation type="submission" date="2020-05" db="EMBL/GenBank/DDBJ databases">
        <title>WGS assembly of Panicum virgatum.</title>
        <authorList>
            <person name="Lovell J.T."/>
            <person name="Jenkins J."/>
            <person name="Shu S."/>
            <person name="Juenger T.E."/>
            <person name="Schmutz J."/>
        </authorList>
    </citation>
    <scope>NUCLEOTIDE SEQUENCE</scope>
    <source>
        <strain evidence="1">AP13</strain>
    </source>
</reference>
<sequence>MSAQCFQSVGPFFVLISICPPDHHSPSAWGREEHRGGSNVRDGGIGDSILSVAAADEGLFTSCSATRTTRMMSKQQPYIMNLGDFSYARRLRLMKNWELLVQFISFLDGSCYFVQHSIQFI</sequence>
<dbReference type="EMBL" id="CM029041">
    <property type="protein sequence ID" value="KAG2630489.1"/>
    <property type="molecule type" value="Genomic_DNA"/>
</dbReference>
<name>A0A8T0VFF6_PANVG</name>
<accession>A0A8T0VFF6</accession>
<evidence type="ECO:0000313" key="1">
    <source>
        <dbReference type="EMBL" id="KAG2630489.1"/>
    </source>
</evidence>
<gene>
    <name evidence="1" type="ORF">PVAP13_3KG566801</name>
</gene>
<comment type="caution">
    <text evidence="1">The sequence shown here is derived from an EMBL/GenBank/DDBJ whole genome shotgun (WGS) entry which is preliminary data.</text>
</comment>
<organism evidence="1 2">
    <name type="scientific">Panicum virgatum</name>
    <name type="common">Blackwell switchgrass</name>
    <dbReference type="NCBI Taxonomy" id="38727"/>
    <lineage>
        <taxon>Eukaryota</taxon>
        <taxon>Viridiplantae</taxon>
        <taxon>Streptophyta</taxon>
        <taxon>Embryophyta</taxon>
        <taxon>Tracheophyta</taxon>
        <taxon>Spermatophyta</taxon>
        <taxon>Magnoliopsida</taxon>
        <taxon>Liliopsida</taxon>
        <taxon>Poales</taxon>
        <taxon>Poaceae</taxon>
        <taxon>PACMAD clade</taxon>
        <taxon>Panicoideae</taxon>
        <taxon>Panicodae</taxon>
        <taxon>Paniceae</taxon>
        <taxon>Panicinae</taxon>
        <taxon>Panicum</taxon>
        <taxon>Panicum sect. Hiantes</taxon>
    </lineage>
</organism>